<dbReference type="AlphaFoldDB" id="A0A7J7IAW2"/>
<sequence>MEREQRERVREKSHIPGNSASREQQQREESSGDSYYIHPKSRLTNTNIVTLIQASSRCRSNFLHVFIIISITIFSSFAPPSSNNNTTFVSGSSSERFATSRISTSSNESNVSPAISHNLVSPSRPTNKFESSGLSLKDIVEQVDSTSDVKDNPVMLYMKGVPDLPRCGFSSLAVRVLKEYSYYGILTIDMPFADVPLSARNILEDPELKNVVKAYSLTGTISSSTQTRDCQVATHTVSWSILAATGPYFHKYLSMGNSSEDQTSFSTCTRHRNRVGIIVAKGLVKNVVAVIRKGDRIMLVKLVI</sequence>
<reference evidence="4 5" key="2">
    <citation type="submission" date="2020-07" db="EMBL/GenBank/DDBJ databases">
        <title>Genome assembly of wild tea tree DASZ reveals pedigree and selection history of tea varieties.</title>
        <authorList>
            <person name="Zhang W."/>
        </authorList>
    </citation>
    <scope>NUCLEOTIDE SEQUENCE [LARGE SCALE GENOMIC DNA]</scope>
    <source>
        <strain evidence="5">cv. G240</strain>
        <tissue evidence="4">Leaf</tissue>
    </source>
</reference>
<evidence type="ECO:0000256" key="1">
    <source>
        <dbReference type="ARBA" id="ARBA00023284"/>
    </source>
</evidence>
<keyword evidence="1" id="KW-0676">Redox-active center</keyword>
<protein>
    <recommendedName>
        <fullName evidence="6">Glutaredoxin domain-containing protein</fullName>
    </recommendedName>
</protein>
<dbReference type="InterPro" id="IPR004480">
    <property type="entry name" value="Monothiol_GRX-rel"/>
</dbReference>
<dbReference type="Gene3D" id="3.40.30.10">
    <property type="entry name" value="Glutaredoxin"/>
    <property type="match status" value="1"/>
</dbReference>
<dbReference type="PROSITE" id="PS51354">
    <property type="entry name" value="GLUTAREDOXIN_2"/>
    <property type="match status" value="1"/>
</dbReference>
<feature type="region of interest" description="Disordered" evidence="2">
    <location>
        <begin position="1"/>
        <end position="38"/>
    </location>
</feature>
<keyword evidence="3" id="KW-0812">Transmembrane</keyword>
<evidence type="ECO:0000256" key="3">
    <source>
        <dbReference type="SAM" id="Phobius"/>
    </source>
</evidence>
<keyword evidence="5" id="KW-1185">Reference proteome</keyword>
<dbReference type="Proteomes" id="UP000593564">
    <property type="component" value="Unassembled WGS sequence"/>
</dbReference>
<dbReference type="GO" id="GO:0005759">
    <property type="term" value="C:mitochondrial matrix"/>
    <property type="evidence" value="ECO:0007669"/>
    <property type="project" value="TreeGrafter"/>
</dbReference>
<feature type="transmembrane region" description="Helical" evidence="3">
    <location>
        <begin position="61"/>
        <end position="78"/>
    </location>
</feature>
<keyword evidence="3" id="KW-1133">Transmembrane helix</keyword>
<reference evidence="5" key="1">
    <citation type="journal article" date="2020" name="Nat. Commun.">
        <title>Genome assembly of wild tea tree DASZ reveals pedigree and selection history of tea varieties.</title>
        <authorList>
            <person name="Zhang W."/>
            <person name="Zhang Y."/>
            <person name="Qiu H."/>
            <person name="Guo Y."/>
            <person name="Wan H."/>
            <person name="Zhang X."/>
            <person name="Scossa F."/>
            <person name="Alseekh S."/>
            <person name="Zhang Q."/>
            <person name="Wang P."/>
            <person name="Xu L."/>
            <person name="Schmidt M.H."/>
            <person name="Jia X."/>
            <person name="Li D."/>
            <person name="Zhu A."/>
            <person name="Guo F."/>
            <person name="Chen W."/>
            <person name="Ni D."/>
            <person name="Usadel B."/>
            <person name="Fernie A.R."/>
            <person name="Wen W."/>
        </authorList>
    </citation>
    <scope>NUCLEOTIDE SEQUENCE [LARGE SCALE GENOMIC DNA]</scope>
    <source>
        <strain evidence="5">cv. G240</strain>
    </source>
</reference>
<keyword evidence="3" id="KW-0472">Membrane</keyword>
<evidence type="ECO:0000313" key="4">
    <source>
        <dbReference type="EMBL" id="KAF5962072.1"/>
    </source>
</evidence>
<organism evidence="4 5">
    <name type="scientific">Camellia sinensis</name>
    <name type="common">Tea plant</name>
    <name type="synonym">Thea sinensis</name>
    <dbReference type="NCBI Taxonomy" id="4442"/>
    <lineage>
        <taxon>Eukaryota</taxon>
        <taxon>Viridiplantae</taxon>
        <taxon>Streptophyta</taxon>
        <taxon>Embryophyta</taxon>
        <taxon>Tracheophyta</taxon>
        <taxon>Spermatophyta</taxon>
        <taxon>Magnoliopsida</taxon>
        <taxon>eudicotyledons</taxon>
        <taxon>Gunneridae</taxon>
        <taxon>Pentapetalae</taxon>
        <taxon>asterids</taxon>
        <taxon>Ericales</taxon>
        <taxon>Theaceae</taxon>
        <taxon>Camellia</taxon>
    </lineage>
</organism>
<evidence type="ECO:0008006" key="6">
    <source>
        <dbReference type="Google" id="ProtNLM"/>
    </source>
</evidence>
<accession>A0A7J7IAW2</accession>
<comment type="caution">
    <text evidence="4">The sequence shown here is derived from an EMBL/GenBank/DDBJ whole genome shotgun (WGS) entry which is preliminary data.</text>
</comment>
<feature type="compositionally biased region" description="Basic and acidic residues" evidence="2">
    <location>
        <begin position="1"/>
        <end position="14"/>
    </location>
</feature>
<evidence type="ECO:0000313" key="5">
    <source>
        <dbReference type="Proteomes" id="UP000593564"/>
    </source>
</evidence>
<dbReference type="EMBL" id="JACBKZ010000001">
    <property type="protein sequence ID" value="KAF5962072.1"/>
    <property type="molecule type" value="Genomic_DNA"/>
</dbReference>
<feature type="region of interest" description="Disordered" evidence="2">
    <location>
        <begin position="100"/>
        <end position="126"/>
    </location>
</feature>
<name>A0A7J7IAW2_CAMSI</name>
<evidence type="ECO:0000256" key="2">
    <source>
        <dbReference type="SAM" id="MobiDB-lite"/>
    </source>
</evidence>
<gene>
    <name evidence="4" type="ORF">HYC85_003281</name>
</gene>
<dbReference type="PANTHER" id="PTHR10293">
    <property type="entry name" value="GLUTAREDOXIN FAMILY MEMBER"/>
    <property type="match status" value="1"/>
</dbReference>
<dbReference type="InterPro" id="IPR036249">
    <property type="entry name" value="Thioredoxin-like_sf"/>
</dbReference>
<proteinExistence type="predicted"/>
<dbReference type="SUPFAM" id="SSF52833">
    <property type="entry name" value="Thioredoxin-like"/>
    <property type="match status" value="1"/>
</dbReference>
<dbReference type="PANTHER" id="PTHR10293:SF16">
    <property type="entry name" value="GLUTAREDOXIN-RELATED PROTEIN 5, MITOCHONDRIAL"/>
    <property type="match status" value="1"/>
</dbReference>